<gene>
    <name evidence="1" type="ORF">EVAR_44861_1</name>
</gene>
<proteinExistence type="predicted"/>
<organism evidence="1 2">
    <name type="scientific">Eumeta variegata</name>
    <name type="common">Bagworm moth</name>
    <name type="synonym">Eumeta japonica</name>
    <dbReference type="NCBI Taxonomy" id="151549"/>
    <lineage>
        <taxon>Eukaryota</taxon>
        <taxon>Metazoa</taxon>
        <taxon>Ecdysozoa</taxon>
        <taxon>Arthropoda</taxon>
        <taxon>Hexapoda</taxon>
        <taxon>Insecta</taxon>
        <taxon>Pterygota</taxon>
        <taxon>Neoptera</taxon>
        <taxon>Endopterygota</taxon>
        <taxon>Lepidoptera</taxon>
        <taxon>Glossata</taxon>
        <taxon>Ditrysia</taxon>
        <taxon>Tineoidea</taxon>
        <taxon>Psychidae</taxon>
        <taxon>Oiketicinae</taxon>
        <taxon>Eumeta</taxon>
    </lineage>
</organism>
<sequence length="74" mass="8328">MEPMFARLSTEAGCLHLQVRLNSGVVCGRCLSYTRDASPMELKRDPLSHSHARLRRNVTMNRAFSCVPPTLIDL</sequence>
<evidence type="ECO:0000313" key="1">
    <source>
        <dbReference type="EMBL" id="GBP71223.1"/>
    </source>
</evidence>
<evidence type="ECO:0000313" key="2">
    <source>
        <dbReference type="Proteomes" id="UP000299102"/>
    </source>
</evidence>
<dbReference type="AlphaFoldDB" id="A0A4C1Y797"/>
<name>A0A4C1Y797_EUMVA</name>
<keyword evidence="2" id="KW-1185">Reference proteome</keyword>
<accession>A0A4C1Y797</accession>
<dbReference type="EMBL" id="BGZK01001101">
    <property type="protein sequence ID" value="GBP71223.1"/>
    <property type="molecule type" value="Genomic_DNA"/>
</dbReference>
<comment type="caution">
    <text evidence="1">The sequence shown here is derived from an EMBL/GenBank/DDBJ whole genome shotgun (WGS) entry which is preliminary data.</text>
</comment>
<protein>
    <submittedName>
        <fullName evidence="1">Uncharacterized protein</fullName>
    </submittedName>
</protein>
<reference evidence="1 2" key="1">
    <citation type="journal article" date="2019" name="Commun. Biol.">
        <title>The bagworm genome reveals a unique fibroin gene that provides high tensile strength.</title>
        <authorList>
            <person name="Kono N."/>
            <person name="Nakamura H."/>
            <person name="Ohtoshi R."/>
            <person name="Tomita M."/>
            <person name="Numata K."/>
            <person name="Arakawa K."/>
        </authorList>
    </citation>
    <scope>NUCLEOTIDE SEQUENCE [LARGE SCALE GENOMIC DNA]</scope>
</reference>
<dbReference type="Proteomes" id="UP000299102">
    <property type="component" value="Unassembled WGS sequence"/>
</dbReference>